<proteinExistence type="predicted"/>
<dbReference type="PANTHER" id="PTHR22911">
    <property type="entry name" value="ACYL-MALONYL CONDENSING ENZYME-RELATED"/>
    <property type="match status" value="1"/>
</dbReference>
<gene>
    <name evidence="3" type="ORF">L2764_07400</name>
</gene>
<keyword evidence="1" id="KW-0472">Membrane</keyword>
<protein>
    <submittedName>
        <fullName evidence="3">DMT family transporter</fullName>
    </submittedName>
</protein>
<reference evidence="3 4" key="1">
    <citation type="submission" date="2022-01" db="EMBL/GenBank/DDBJ databases">
        <title>Whole genome-based taxonomy of the Shewanellaceae.</title>
        <authorList>
            <person name="Martin-Rodriguez A.J."/>
        </authorList>
    </citation>
    <scope>NUCLEOTIDE SEQUENCE [LARGE SCALE GENOMIC DNA]</scope>
    <source>
        <strain evidence="3 4">DSM 17177</strain>
    </source>
</reference>
<accession>A0ABT0LAB2</accession>
<dbReference type="SUPFAM" id="SSF103481">
    <property type="entry name" value="Multidrug resistance efflux transporter EmrE"/>
    <property type="match status" value="1"/>
</dbReference>
<feature type="transmembrane region" description="Helical" evidence="1">
    <location>
        <begin position="132"/>
        <end position="150"/>
    </location>
</feature>
<feature type="transmembrane region" description="Helical" evidence="1">
    <location>
        <begin position="39"/>
        <end position="61"/>
    </location>
</feature>
<feature type="domain" description="EamA" evidence="2">
    <location>
        <begin position="156"/>
        <end position="285"/>
    </location>
</feature>
<evidence type="ECO:0000256" key="1">
    <source>
        <dbReference type="SAM" id="Phobius"/>
    </source>
</evidence>
<feature type="transmembrane region" description="Helical" evidence="1">
    <location>
        <begin position="215"/>
        <end position="233"/>
    </location>
</feature>
<sequence length="303" mass="33193">MLPKHLIGFILALLAALLNATVGIISVNLFQSGLSPESIAFIKCFIALMFVGSLLIITGQYRLLIPYFKEKGLALASSAFFGLFILYHFETAAYETINVPVVVFCLFGASTITTFILEAIIEKRFLHLNEILSMMMAIFGLSLIFIEGGLLDENMIGMVNAMLSGMGYGTFLVLSKRFNIGTGLVTLFGLLFFGVIYLSFPFLSAGSIHITLESLFYLVLLALLPTICGFWATTKALTLIKSQSVQLIELTEPLFAICFSFIFLAQLSTTFEILGGGCIILSIILHEYLPLKSIDKPAPMTAE</sequence>
<evidence type="ECO:0000313" key="4">
    <source>
        <dbReference type="Proteomes" id="UP001203423"/>
    </source>
</evidence>
<dbReference type="RefSeq" id="WP_248939580.1">
    <property type="nucleotide sequence ID" value="NZ_JAKIKS010000021.1"/>
</dbReference>
<feature type="transmembrane region" description="Helical" evidence="1">
    <location>
        <begin position="181"/>
        <end position="203"/>
    </location>
</feature>
<dbReference type="InterPro" id="IPR037185">
    <property type="entry name" value="EmrE-like"/>
</dbReference>
<keyword evidence="1" id="KW-1133">Transmembrane helix</keyword>
<evidence type="ECO:0000313" key="3">
    <source>
        <dbReference type="EMBL" id="MCL1124300.1"/>
    </source>
</evidence>
<organism evidence="3 4">
    <name type="scientific">Shewanella surugensis</name>
    <dbReference type="NCBI Taxonomy" id="212020"/>
    <lineage>
        <taxon>Bacteria</taxon>
        <taxon>Pseudomonadati</taxon>
        <taxon>Pseudomonadota</taxon>
        <taxon>Gammaproteobacteria</taxon>
        <taxon>Alteromonadales</taxon>
        <taxon>Shewanellaceae</taxon>
        <taxon>Shewanella</taxon>
    </lineage>
</organism>
<feature type="transmembrane region" description="Helical" evidence="1">
    <location>
        <begin position="101"/>
        <end position="120"/>
    </location>
</feature>
<dbReference type="EMBL" id="JAKIKS010000021">
    <property type="protein sequence ID" value="MCL1124300.1"/>
    <property type="molecule type" value="Genomic_DNA"/>
</dbReference>
<evidence type="ECO:0000259" key="2">
    <source>
        <dbReference type="Pfam" id="PF00892"/>
    </source>
</evidence>
<dbReference type="InterPro" id="IPR000620">
    <property type="entry name" value="EamA_dom"/>
</dbReference>
<dbReference type="Pfam" id="PF00892">
    <property type="entry name" value="EamA"/>
    <property type="match status" value="2"/>
</dbReference>
<feature type="transmembrane region" description="Helical" evidence="1">
    <location>
        <begin position="73"/>
        <end position="89"/>
    </location>
</feature>
<comment type="caution">
    <text evidence="3">The sequence shown here is derived from an EMBL/GenBank/DDBJ whole genome shotgun (WGS) entry which is preliminary data.</text>
</comment>
<keyword evidence="4" id="KW-1185">Reference proteome</keyword>
<feature type="domain" description="EamA" evidence="2">
    <location>
        <begin position="7"/>
        <end position="145"/>
    </location>
</feature>
<feature type="transmembrane region" description="Helical" evidence="1">
    <location>
        <begin position="156"/>
        <end position="174"/>
    </location>
</feature>
<dbReference type="Proteomes" id="UP001203423">
    <property type="component" value="Unassembled WGS sequence"/>
</dbReference>
<keyword evidence="1" id="KW-0812">Transmembrane</keyword>
<name>A0ABT0LAB2_9GAMM</name>